<organism evidence="14 15">
    <name type="scientific">Pseudobacteriovorax antillogorgiicola</name>
    <dbReference type="NCBI Taxonomy" id="1513793"/>
    <lineage>
        <taxon>Bacteria</taxon>
        <taxon>Pseudomonadati</taxon>
        <taxon>Bdellovibrionota</taxon>
        <taxon>Oligoflexia</taxon>
        <taxon>Oligoflexales</taxon>
        <taxon>Pseudobacteriovoracaceae</taxon>
        <taxon>Pseudobacteriovorax</taxon>
    </lineage>
</organism>
<accession>A0A1Y6B6L8</accession>
<keyword evidence="10" id="KW-0812">Transmembrane</keyword>
<feature type="transmembrane region" description="Helical" evidence="10">
    <location>
        <begin position="308"/>
        <end position="332"/>
    </location>
</feature>
<dbReference type="GO" id="GO:0016020">
    <property type="term" value="C:membrane"/>
    <property type="evidence" value="ECO:0007669"/>
    <property type="project" value="UniProtKB-SubCell"/>
</dbReference>
<feature type="transmembrane region" description="Helical" evidence="10">
    <location>
        <begin position="15"/>
        <end position="34"/>
    </location>
</feature>
<dbReference type="PROSITE" id="PS50112">
    <property type="entry name" value="PAS"/>
    <property type="match status" value="1"/>
</dbReference>
<keyword evidence="7 14" id="KW-0418">Kinase</keyword>
<dbReference type="CDD" id="cd00082">
    <property type="entry name" value="HisKA"/>
    <property type="match status" value="1"/>
</dbReference>
<dbReference type="EC" id="2.7.13.3" evidence="3"/>
<dbReference type="EMBL" id="FWZT01000001">
    <property type="protein sequence ID" value="SME88005.1"/>
    <property type="molecule type" value="Genomic_DNA"/>
</dbReference>
<keyword evidence="5" id="KW-0808">Transferase</keyword>
<keyword evidence="10" id="KW-1133">Transmembrane helix</keyword>
<protein>
    <recommendedName>
        <fullName evidence="3">histidine kinase</fullName>
        <ecNumber evidence="3">2.7.13.3</ecNumber>
    </recommendedName>
</protein>
<keyword evidence="15" id="KW-1185">Reference proteome</keyword>
<evidence type="ECO:0000256" key="1">
    <source>
        <dbReference type="ARBA" id="ARBA00000085"/>
    </source>
</evidence>
<evidence type="ECO:0000259" key="12">
    <source>
        <dbReference type="PROSITE" id="PS50112"/>
    </source>
</evidence>
<dbReference type="SMART" id="SM00091">
    <property type="entry name" value="PAS"/>
    <property type="match status" value="1"/>
</dbReference>
<evidence type="ECO:0000256" key="2">
    <source>
        <dbReference type="ARBA" id="ARBA00004370"/>
    </source>
</evidence>
<dbReference type="PROSITE" id="PS50109">
    <property type="entry name" value="HIS_KIN"/>
    <property type="match status" value="1"/>
</dbReference>
<dbReference type="OrthoDB" id="5287283at2"/>
<keyword evidence="4" id="KW-0597">Phosphoprotein</keyword>
<dbReference type="SMART" id="SM00388">
    <property type="entry name" value="HisKA"/>
    <property type="match status" value="1"/>
</dbReference>
<dbReference type="SMART" id="SM00387">
    <property type="entry name" value="HATPase_c"/>
    <property type="match status" value="1"/>
</dbReference>
<keyword evidence="10" id="KW-0472">Membrane</keyword>
<dbReference type="NCBIfam" id="TIGR00229">
    <property type="entry name" value="sensory_box"/>
    <property type="match status" value="1"/>
</dbReference>
<evidence type="ECO:0000256" key="6">
    <source>
        <dbReference type="ARBA" id="ARBA00022741"/>
    </source>
</evidence>
<dbReference type="Gene3D" id="3.30.565.10">
    <property type="entry name" value="Histidine kinase-like ATPase, C-terminal domain"/>
    <property type="match status" value="1"/>
</dbReference>
<evidence type="ECO:0000313" key="15">
    <source>
        <dbReference type="Proteomes" id="UP000192907"/>
    </source>
</evidence>
<dbReference type="PANTHER" id="PTHR43065:SF42">
    <property type="entry name" value="TWO-COMPONENT SENSOR PPRA"/>
    <property type="match status" value="1"/>
</dbReference>
<dbReference type="PROSITE" id="PS50885">
    <property type="entry name" value="HAMP"/>
    <property type="match status" value="1"/>
</dbReference>
<feature type="domain" description="PAS" evidence="12">
    <location>
        <begin position="405"/>
        <end position="449"/>
    </location>
</feature>
<gene>
    <name evidence="14" type="ORF">SAMN06296036_10191</name>
</gene>
<dbReference type="Pfam" id="PF00512">
    <property type="entry name" value="HisKA"/>
    <property type="match status" value="1"/>
</dbReference>
<evidence type="ECO:0000256" key="9">
    <source>
        <dbReference type="ARBA" id="ARBA00023012"/>
    </source>
</evidence>
<evidence type="ECO:0000313" key="14">
    <source>
        <dbReference type="EMBL" id="SME88005.1"/>
    </source>
</evidence>
<dbReference type="SUPFAM" id="SSF158472">
    <property type="entry name" value="HAMP domain-like"/>
    <property type="match status" value="1"/>
</dbReference>
<dbReference type="SUPFAM" id="SSF55785">
    <property type="entry name" value="PYP-like sensor domain (PAS domain)"/>
    <property type="match status" value="1"/>
</dbReference>
<feature type="transmembrane region" description="Helical" evidence="10">
    <location>
        <begin position="54"/>
        <end position="76"/>
    </location>
</feature>
<dbReference type="GO" id="GO:0005524">
    <property type="term" value="F:ATP binding"/>
    <property type="evidence" value="ECO:0007669"/>
    <property type="project" value="UniProtKB-KW"/>
</dbReference>
<feature type="domain" description="HAMP" evidence="13">
    <location>
        <begin position="334"/>
        <end position="386"/>
    </location>
</feature>
<dbReference type="Pfam" id="PF02518">
    <property type="entry name" value="HATPase_c"/>
    <property type="match status" value="1"/>
</dbReference>
<dbReference type="InterPro" id="IPR013767">
    <property type="entry name" value="PAS_fold"/>
</dbReference>
<evidence type="ECO:0000256" key="4">
    <source>
        <dbReference type="ARBA" id="ARBA00022553"/>
    </source>
</evidence>
<keyword evidence="9" id="KW-0902">Two-component regulatory system</keyword>
<proteinExistence type="predicted"/>
<evidence type="ECO:0000259" key="13">
    <source>
        <dbReference type="PROSITE" id="PS50885"/>
    </source>
</evidence>
<name>A0A1Y6B6L8_9BACT</name>
<evidence type="ECO:0000256" key="7">
    <source>
        <dbReference type="ARBA" id="ARBA00022777"/>
    </source>
</evidence>
<dbReference type="SMART" id="SM00304">
    <property type="entry name" value="HAMP"/>
    <property type="match status" value="1"/>
</dbReference>
<dbReference type="InterPro" id="IPR000014">
    <property type="entry name" value="PAS"/>
</dbReference>
<dbReference type="Gene3D" id="6.10.340.10">
    <property type="match status" value="1"/>
</dbReference>
<comment type="catalytic activity">
    <reaction evidence="1">
        <text>ATP + protein L-histidine = ADP + protein N-phospho-L-histidine.</text>
        <dbReference type="EC" id="2.7.13.3"/>
    </reaction>
</comment>
<dbReference type="CDD" id="cd00130">
    <property type="entry name" value="PAS"/>
    <property type="match status" value="1"/>
</dbReference>
<feature type="domain" description="Histidine kinase" evidence="11">
    <location>
        <begin position="535"/>
        <end position="748"/>
    </location>
</feature>
<reference evidence="15" key="1">
    <citation type="submission" date="2017-04" db="EMBL/GenBank/DDBJ databases">
        <authorList>
            <person name="Varghese N."/>
            <person name="Submissions S."/>
        </authorList>
    </citation>
    <scope>NUCLEOTIDE SEQUENCE [LARGE SCALE GENOMIC DNA]</scope>
    <source>
        <strain evidence="15">RKEM611</strain>
    </source>
</reference>
<dbReference type="RefSeq" id="WP_132314772.1">
    <property type="nucleotide sequence ID" value="NZ_FWZT01000001.1"/>
</dbReference>
<dbReference type="CDD" id="cd06225">
    <property type="entry name" value="HAMP"/>
    <property type="match status" value="1"/>
</dbReference>
<dbReference type="PRINTS" id="PR00344">
    <property type="entry name" value="BCTRLSENSOR"/>
</dbReference>
<dbReference type="GO" id="GO:0000155">
    <property type="term" value="F:phosphorelay sensor kinase activity"/>
    <property type="evidence" value="ECO:0007669"/>
    <property type="project" value="InterPro"/>
</dbReference>
<dbReference type="Gene3D" id="1.10.287.130">
    <property type="match status" value="1"/>
</dbReference>
<sequence>MFKVQLATHEEKKRLVEFILIIVISVVLVALSRLEGNLFELSKQLSEHQDFLTSVVYFSLININVVLVLVLSFLIFRNVAKLVLERRRGVIGSRLRSKLVVALVFFALAPTALLFYISTRFLTESFDTWFSAKVEATMHKTREAGALVYERDKRRIEGLARIALQRIDVASSYPFENSWSQIDTQRLKGFAQEYRVFGVRVFDRDGQVIWSSALSYNDEPISIQTRQFVLGAIERFRAYPGMTSRAVVDVDQGRDVVRGVAPIVDPSSQAIVGVVLTEERFDTQILKSVEGIIQEFANLKPGAELIRLSYLILLVLMVLIILFSATWLGFYVSKGIMAPIQSLAEATKEVALGNYEVNLVAKTDDETGQLIRSFNSMTADLKAHEQQVRDFTAKLEKTNVELDQRRKYMEVILRNISAGVISVSSSGIVTSINRAAEKLLGISAEGAINHHESLVFTGYLMESFWKPIQERVSESAEFTGQIELDVGDRSLTLLADGIKISDEAGEDLGMIVVFDDASEQVKAQRVAAWREVARRIAHEIKNPITPIKLSAQRLLRKFGNQFEGKDQQVFSSCVETIVSEVDGLRDLVNEFSKFARMPAVRTQPENLYNLIRDVVGMYSLSYSHVTFDIGQLPKDLPLVQLDREQMIRVFTNLIANSIDALAEVGLISISASMLPGYEVVRVSIADTGCGIPDRVKQKVMEPYFSTKKHGTGLGLAIVNQIVSDHGGYLRIQDNVPEGTIVVMELPVG</sequence>
<dbReference type="CDD" id="cd00075">
    <property type="entry name" value="HATPase"/>
    <property type="match status" value="1"/>
</dbReference>
<dbReference type="GO" id="GO:0006355">
    <property type="term" value="P:regulation of DNA-templated transcription"/>
    <property type="evidence" value="ECO:0007669"/>
    <property type="project" value="InterPro"/>
</dbReference>
<dbReference type="Pfam" id="PF00989">
    <property type="entry name" value="PAS"/>
    <property type="match status" value="1"/>
</dbReference>
<comment type="subcellular location">
    <subcellularLocation>
        <location evidence="2">Membrane</location>
    </subcellularLocation>
</comment>
<dbReference type="InterPro" id="IPR036097">
    <property type="entry name" value="HisK_dim/P_sf"/>
</dbReference>
<keyword evidence="8" id="KW-0067">ATP-binding</keyword>
<dbReference type="InterPro" id="IPR004358">
    <property type="entry name" value="Sig_transdc_His_kin-like_C"/>
</dbReference>
<dbReference type="InterPro" id="IPR003594">
    <property type="entry name" value="HATPase_dom"/>
</dbReference>
<dbReference type="InterPro" id="IPR003661">
    <property type="entry name" value="HisK_dim/P_dom"/>
</dbReference>
<dbReference type="AlphaFoldDB" id="A0A1Y6B6L8"/>
<dbReference type="InterPro" id="IPR003660">
    <property type="entry name" value="HAMP_dom"/>
</dbReference>
<dbReference type="Gene3D" id="3.30.450.20">
    <property type="entry name" value="PAS domain"/>
    <property type="match status" value="1"/>
</dbReference>
<evidence type="ECO:0000256" key="8">
    <source>
        <dbReference type="ARBA" id="ARBA00022840"/>
    </source>
</evidence>
<dbReference type="InterPro" id="IPR035965">
    <property type="entry name" value="PAS-like_dom_sf"/>
</dbReference>
<dbReference type="Proteomes" id="UP000192907">
    <property type="component" value="Unassembled WGS sequence"/>
</dbReference>
<dbReference type="PIRSF" id="PIRSF037532">
    <property type="entry name" value="STHK_NtrY"/>
    <property type="match status" value="1"/>
</dbReference>
<evidence type="ECO:0000256" key="10">
    <source>
        <dbReference type="SAM" id="Phobius"/>
    </source>
</evidence>
<dbReference type="InterPro" id="IPR017232">
    <property type="entry name" value="NtrY"/>
</dbReference>
<dbReference type="PANTHER" id="PTHR43065">
    <property type="entry name" value="SENSOR HISTIDINE KINASE"/>
    <property type="match status" value="1"/>
</dbReference>
<dbReference type="InterPro" id="IPR036890">
    <property type="entry name" value="HATPase_C_sf"/>
</dbReference>
<dbReference type="InterPro" id="IPR005467">
    <property type="entry name" value="His_kinase_dom"/>
</dbReference>
<evidence type="ECO:0000256" key="3">
    <source>
        <dbReference type="ARBA" id="ARBA00012438"/>
    </source>
</evidence>
<dbReference type="Pfam" id="PF00672">
    <property type="entry name" value="HAMP"/>
    <property type="match status" value="1"/>
</dbReference>
<evidence type="ECO:0000259" key="11">
    <source>
        <dbReference type="PROSITE" id="PS50109"/>
    </source>
</evidence>
<dbReference type="SUPFAM" id="SSF47384">
    <property type="entry name" value="Homodimeric domain of signal transducing histidine kinase"/>
    <property type="match status" value="1"/>
</dbReference>
<dbReference type="STRING" id="1513793.SAMN06296036_10191"/>
<dbReference type="SUPFAM" id="SSF55874">
    <property type="entry name" value="ATPase domain of HSP90 chaperone/DNA topoisomerase II/histidine kinase"/>
    <property type="match status" value="1"/>
</dbReference>
<evidence type="ECO:0000256" key="5">
    <source>
        <dbReference type="ARBA" id="ARBA00022679"/>
    </source>
</evidence>
<feature type="transmembrane region" description="Helical" evidence="10">
    <location>
        <begin position="97"/>
        <end position="117"/>
    </location>
</feature>
<keyword evidence="6" id="KW-0547">Nucleotide-binding</keyword>